<comment type="caution">
    <text evidence="2">The sequence shown here is derived from an EMBL/GenBank/DDBJ whole genome shotgun (WGS) entry which is preliminary data.</text>
</comment>
<feature type="non-terminal residue" evidence="2">
    <location>
        <position position="1"/>
    </location>
</feature>
<feature type="chain" id="PRO_5033994309" evidence="1">
    <location>
        <begin position="22"/>
        <end position="166"/>
    </location>
</feature>
<protein>
    <submittedName>
        <fullName evidence="2">Uncharacterized protein</fullName>
    </submittedName>
</protein>
<dbReference type="Proteomes" id="UP000663840">
    <property type="component" value="Unassembled WGS sequence"/>
</dbReference>
<dbReference type="SUPFAM" id="SSF49870">
    <property type="entry name" value="Osmotin, thaumatin-like protein"/>
    <property type="match status" value="1"/>
</dbReference>
<evidence type="ECO:0000256" key="1">
    <source>
        <dbReference type="SAM" id="SignalP"/>
    </source>
</evidence>
<sequence length="166" mass="17984">KDMFANIYAIIVISLAAVTLSADHAVTFTNNYGLGVRPIIKNTADSVTYTRPWLGGGQSWFSSIAENWPSGIMVGQTNEKQGADCVGCTRLECDFSTSNFRNCNLLRVAGFHIRMSFSWTAGGYTGATCNSPSCPPSDAWNPNPDDASSLRVFNTPRVDITVVFCP</sequence>
<name>A0A8H3G9G7_9AGAM</name>
<dbReference type="AlphaFoldDB" id="A0A8H3G9G7"/>
<evidence type="ECO:0000313" key="2">
    <source>
        <dbReference type="EMBL" id="CAE6442206.1"/>
    </source>
</evidence>
<gene>
    <name evidence="2" type="ORF">RDB_LOCUS80020</name>
</gene>
<proteinExistence type="predicted"/>
<accession>A0A8H3G9G7</accession>
<organism evidence="2 3">
    <name type="scientific">Rhizoctonia solani</name>
    <dbReference type="NCBI Taxonomy" id="456999"/>
    <lineage>
        <taxon>Eukaryota</taxon>
        <taxon>Fungi</taxon>
        <taxon>Dikarya</taxon>
        <taxon>Basidiomycota</taxon>
        <taxon>Agaricomycotina</taxon>
        <taxon>Agaricomycetes</taxon>
        <taxon>Cantharellales</taxon>
        <taxon>Ceratobasidiaceae</taxon>
        <taxon>Rhizoctonia</taxon>
    </lineage>
</organism>
<dbReference type="EMBL" id="CAJMWR010002250">
    <property type="protein sequence ID" value="CAE6442206.1"/>
    <property type="molecule type" value="Genomic_DNA"/>
</dbReference>
<reference evidence="2" key="1">
    <citation type="submission" date="2021-01" db="EMBL/GenBank/DDBJ databases">
        <authorList>
            <person name="Kaushik A."/>
        </authorList>
    </citation>
    <scope>NUCLEOTIDE SEQUENCE</scope>
    <source>
        <strain evidence="2">AG1-1A</strain>
    </source>
</reference>
<keyword evidence="1" id="KW-0732">Signal</keyword>
<feature type="signal peptide" evidence="1">
    <location>
        <begin position="1"/>
        <end position="21"/>
    </location>
</feature>
<dbReference type="InterPro" id="IPR037176">
    <property type="entry name" value="Osmotin/thaumatin-like_sf"/>
</dbReference>
<evidence type="ECO:0000313" key="3">
    <source>
        <dbReference type="Proteomes" id="UP000663840"/>
    </source>
</evidence>